<dbReference type="EMBL" id="CP114040">
    <property type="protein sequence ID" value="WAS98877.1"/>
    <property type="molecule type" value="Genomic_DNA"/>
</dbReference>
<sequence length="482" mass="52631">MHILVTGATGFVGRALVLRLLRDGHHVRAWVRSPRRAADLLGAEVELAAAGDEAALVRALTGCEAVIHLAGESVGVGRWTAARKRELWDSRVALTEMLVRAIARAEPRPRVLVSASAVGYYGDRGDEELEETARPADDFLGSMCQAWEAAARGAEAHGVRVCTPRIGLVLGHGGGVLEELLPIFRAGLGGPLGSGEQWFPWIHLHDLVELLTTAATDPRYTGPVLAVAPQPVTNLCFSQALAESIGRKARLPVPRLALRIAKGEAADALVASQRAVPARTLALGFKFQFPTLPAAFEDLFGGRDRPHFAPAELAPSSPYLARRTPTTVLRQSTVVAAPSAAVFAFFAHPENLGIMTPRSAVMSIVTPRPLIVEPGRHIDYKLKVGPVQVHWTTEFELWEPNRRFVDVQLRGPFAAWWHEHRFAPREDGGTEMDDTVYYRPPLGPIGRIADALFVRPRLRDIFEYRAQAIRLRFGTHPAGDVS</sequence>
<comment type="similarity">
    <text evidence="1">Belongs to the NAD(P)-dependent epimerase/dehydratase family. SDR39U1 subfamily.</text>
</comment>
<feature type="domain" description="DUF1731" evidence="3">
    <location>
        <begin position="253"/>
        <end position="299"/>
    </location>
</feature>
<dbReference type="Gene3D" id="3.40.50.720">
    <property type="entry name" value="NAD(P)-binding Rossmann-like Domain"/>
    <property type="match status" value="1"/>
</dbReference>
<dbReference type="InterPro" id="IPR036291">
    <property type="entry name" value="NAD(P)-bd_dom_sf"/>
</dbReference>
<dbReference type="Proteomes" id="UP001164459">
    <property type="component" value="Chromosome"/>
</dbReference>
<reference evidence="4" key="1">
    <citation type="submission" date="2022-11" db="EMBL/GenBank/DDBJ databases">
        <title>Minimal conservation of predation-associated metabolite biosynthetic gene clusters underscores biosynthetic potential of Myxococcota including descriptions for ten novel species: Archangium lansinium sp. nov., Myxococcus landrumus sp. nov., Nannocystis bai.</title>
        <authorList>
            <person name="Ahearne A."/>
            <person name="Stevens C."/>
            <person name="Dowd S."/>
        </authorList>
    </citation>
    <scope>NUCLEOTIDE SEQUENCE</scope>
    <source>
        <strain evidence="4">Fl3</strain>
    </source>
</reference>
<keyword evidence="5" id="KW-1185">Reference proteome</keyword>
<protein>
    <submittedName>
        <fullName evidence="4">TIGR01777 family oxidoreductase</fullName>
    </submittedName>
</protein>
<dbReference type="CDD" id="cd07820">
    <property type="entry name" value="SRPBCC_3"/>
    <property type="match status" value="1"/>
</dbReference>
<dbReference type="NCBIfam" id="TIGR01777">
    <property type="entry name" value="yfcH"/>
    <property type="match status" value="1"/>
</dbReference>
<accession>A0ABY7HHS7</accession>
<dbReference type="RefSeq" id="WP_269041234.1">
    <property type="nucleotide sequence ID" value="NZ_CP114040.1"/>
</dbReference>
<evidence type="ECO:0000259" key="2">
    <source>
        <dbReference type="Pfam" id="PF01370"/>
    </source>
</evidence>
<dbReference type="SUPFAM" id="SSF55961">
    <property type="entry name" value="Bet v1-like"/>
    <property type="match status" value="1"/>
</dbReference>
<evidence type="ECO:0000259" key="3">
    <source>
        <dbReference type="Pfam" id="PF08338"/>
    </source>
</evidence>
<gene>
    <name evidence="4" type="ORF">O0S08_22330</name>
</gene>
<dbReference type="PANTHER" id="PTHR11092:SF0">
    <property type="entry name" value="EPIMERASE FAMILY PROTEIN SDR39U1"/>
    <property type="match status" value="1"/>
</dbReference>
<evidence type="ECO:0000313" key="5">
    <source>
        <dbReference type="Proteomes" id="UP001164459"/>
    </source>
</evidence>
<dbReference type="InterPro" id="IPR001509">
    <property type="entry name" value="Epimerase_deHydtase"/>
</dbReference>
<organism evidence="4 5">
    <name type="scientific">Nannocystis punicea</name>
    <dbReference type="NCBI Taxonomy" id="2995304"/>
    <lineage>
        <taxon>Bacteria</taxon>
        <taxon>Pseudomonadati</taxon>
        <taxon>Myxococcota</taxon>
        <taxon>Polyangia</taxon>
        <taxon>Nannocystales</taxon>
        <taxon>Nannocystaceae</taxon>
        <taxon>Nannocystis</taxon>
    </lineage>
</organism>
<dbReference type="PANTHER" id="PTHR11092">
    <property type="entry name" value="SUGAR NUCLEOTIDE EPIMERASE RELATED"/>
    <property type="match status" value="1"/>
</dbReference>
<dbReference type="Pfam" id="PF10604">
    <property type="entry name" value="Polyketide_cyc2"/>
    <property type="match status" value="1"/>
</dbReference>
<evidence type="ECO:0000256" key="1">
    <source>
        <dbReference type="ARBA" id="ARBA00009353"/>
    </source>
</evidence>
<dbReference type="InterPro" id="IPR013549">
    <property type="entry name" value="DUF1731"/>
</dbReference>
<dbReference type="Gene3D" id="3.30.530.20">
    <property type="match status" value="1"/>
</dbReference>
<dbReference type="SUPFAM" id="SSF51735">
    <property type="entry name" value="NAD(P)-binding Rossmann-fold domains"/>
    <property type="match status" value="1"/>
</dbReference>
<dbReference type="InterPro" id="IPR010099">
    <property type="entry name" value="SDR39U1"/>
</dbReference>
<dbReference type="Pfam" id="PF08338">
    <property type="entry name" value="DUF1731"/>
    <property type="match status" value="1"/>
</dbReference>
<name>A0ABY7HHS7_9BACT</name>
<dbReference type="InterPro" id="IPR019587">
    <property type="entry name" value="Polyketide_cyclase/dehydratase"/>
</dbReference>
<evidence type="ECO:0000313" key="4">
    <source>
        <dbReference type="EMBL" id="WAS98877.1"/>
    </source>
</evidence>
<dbReference type="InterPro" id="IPR023393">
    <property type="entry name" value="START-like_dom_sf"/>
</dbReference>
<dbReference type="Pfam" id="PF01370">
    <property type="entry name" value="Epimerase"/>
    <property type="match status" value="1"/>
</dbReference>
<feature type="domain" description="NAD-dependent epimerase/dehydratase" evidence="2">
    <location>
        <begin position="3"/>
        <end position="219"/>
    </location>
</feature>
<proteinExistence type="inferred from homology"/>